<evidence type="ECO:0000256" key="4">
    <source>
        <dbReference type="ARBA" id="ARBA00022989"/>
    </source>
</evidence>
<dbReference type="GO" id="GO:0005886">
    <property type="term" value="C:plasma membrane"/>
    <property type="evidence" value="ECO:0007669"/>
    <property type="project" value="UniProtKB-SubCell"/>
</dbReference>
<dbReference type="Pfam" id="PF00892">
    <property type="entry name" value="EamA"/>
    <property type="match status" value="2"/>
</dbReference>
<evidence type="ECO:0000256" key="1">
    <source>
        <dbReference type="ARBA" id="ARBA00004651"/>
    </source>
</evidence>
<evidence type="ECO:0000256" key="6">
    <source>
        <dbReference type="SAM" id="Phobius"/>
    </source>
</evidence>
<evidence type="ECO:0000313" key="8">
    <source>
        <dbReference type="EMBL" id="MZR31373.1"/>
    </source>
</evidence>
<keyword evidence="9" id="KW-1185">Reference proteome</keyword>
<keyword evidence="2" id="KW-1003">Cell membrane</keyword>
<feature type="transmembrane region" description="Helical" evidence="6">
    <location>
        <begin position="106"/>
        <end position="124"/>
    </location>
</feature>
<dbReference type="EMBL" id="WTUW01000002">
    <property type="protein sequence ID" value="MZR31373.1"/>
    <property type="molecule type" value="Genomic_DNA"/>
</dbReference>
<feature type="transmembrane region" description="Helical" evidence="6">
    <location>
        <begin position="191"/>
        <end position="214"/>
    </location>
</feature>
<evidence type="ECO:0000256" key="3">
    <source>
        <dbReference type="ARBA" id="ARBA00022692"/>
    </source>
</evidence>
<feature type="transmembrane region" description="Helical" evidence="6">
    <location>
        <begin position="154"/>
        <end position="179"/>
    </location>
</feature>
<sequence length="300" mass="31923">MAHGSTPPENGRIRSGDIFLVGAVLAWGINFPIAKYVLDFMDPVVFSATRYLTASMLLFGFLLLRNIAIAISLKEAAMLLLIGLLSVALFQGGWAFGLSLTSASKASVLITTSPIFGALISALMGNRPGKMACFGILLSFFGVAVVINNSLTEITFSAGSIIGDMLIVAAAMMWAIYTFVAGPLVARRGPLLVTAWANLFGSVVLMLFGIPSLFEQNWENISVLGWMSWAITAIFGAALAFVWYCAGIARLGVTKGMVYSFLIPVIAILSSVILLDEVITFVQVLGAVIVLIGVKLTRAD</sequence>
<reference evidence="8 9" key="1">
    <citation type="submission" date="2019-12" db="EMBL/GenBank/DDBJ databases">
        <title>Snethiella sp. nov. sp. isolated from sea sand.</title>
        <authorList>
            <person name="Kim J."/>
            <person name="Jeong S.E."/>
            <person name="Jung H.S."/>
            <person name="Jeon C.O."/>
        </authorList>
    </citation>
    <scope>NUCLEOTIDE SEQUENCE [LARGE SCALE GENOMIC DNA]</scope>
    <source>
        <strain evidence="8 9">DP05</strain>
    </source>
</reference>
<feature type="transmembrane region" description="Helical" evidence="6">
    <location>
        <begin position="76"/>
        <end position="94"/>
    </location>
</feature>
<dbReference type="PANTHER" id="PTHR32322">
    <property type="entry name" value="INNER MEMBRANE TRANSPORTER"/>
    <property type="match status" value="1"/>
</dbReference>
<feature type="transmembrane region" description="Helical" evidence="6">
    <location>
        <begin position="18"/>
        <end position="38"/>
    </location>
</feature>
<organism evidence="8 9">
    <name type="scientific">Sneathiella litorea</name>
    <dbReference type="NCBI Taxonomy" id="2606216"/>
    <lineage>
        <taxon>Bacteria</taxon>
        <taxon>Pseudomonadati</taxon>
        <taxon>Pseudomonadota</taxon>
        <taxon>Alphaproteobacteria</taxon>
        <taxon>Sneathiellales</taxon>
        <taxon>Sneathiellaceae</taxon>
        <taxon>Sneathiella</taxon>
    </lineage>
</organism>
<keyword evidence="5 6" id="KW-0472">Membrane</keyword>
<feature type="transmembrane region" description="Helical" evidence="6">
    <location>
        <begin position="281"/>
        <end position="297"/>
    </location>
</feature>
<feature type="transmembrane region" description="Helical" evidence="6">
    <location>
        <begin position="258"/>
        <end position="275"/>
    </location>
</feature>
<dbReference type="AlphaFoldDB" id="A0A6L8WA86"/>
<keyword evidence="4 6" id="KW-1133">Transmembrane helix</keyword>
<feature type="domain" description="EamA" evidence="7">
    <location>
        <begin position="15"/>
        <end position="147"/>
    </location>
</feature>
<dbReference type="PANTHER" id="PTHR32322:SF18">
    <property type="entry name" value="S-ADENOSYLMETHIONINE_S-ADENOSYLHOMOCYSTEINE TRANSPORTER"/>
    <property type="match status" value="1"/>
</dbReference>
<gene>
    <name evidence="8" type="ORF">GQE98_12085</name>
</gene>
<protein>
    <submittedName>
        <fullName evidence="8">EamA family transporter</fullName>
    </submittedName>
</protein>
<keyword evidence="3 6" id="KW-0812">Transmembrane</keyword>
<dbReference type="InterPro" id="IPR037185">
    <property type="entry name" value="EmrE-like"/>
</dbReference>
<evidence type="ECO:0000256" key="5">
    <source>
        <dbReference type="ARBA" id="ARBA00023136"/>
    </source>
</evidence>
<proteinExistence type="predicted"/>
<dbReference type="Proteomes" id="UP000476030">
    <property type="component" value="Unassembled WGS sequence"/>
</dbReference>
<dbReference type="InterPro" id="IPR050638">
    <property type="entry name" value="AA-Vitamin_Transporters"/>
</dbReference>
<comment type="subcellular location">
    <subcellularLocation>
        <location evidence="1">Cell membrane</location>
        <topology evidence="1">Multi-pass membrane protein</topology>
    </subcellularLocation>
</comment>
<evidence type="ECO:0000256" key="2">
    <source>
        <dbReference type="ARBA" id="ARBA00022475"/>
    </source>
</evidence>
<evidence type="ECO:0000313" key="9">
    <source>
        <dbReference type="Proteomes" id="UP000476030"/>
    </source>
</evidence>
<dbReference type="SUPFAM" id="SSF103481">
    <property type="entry name" value="Multidrug resistance efflux transporter EmrE"/>
    <property type="match status" value="2"/>
</dbReference>
<accession>A0A6L8WA86</accession>
<dbReference type="RefSeq" id="WP_161315882.1">
    <property type="nucleotide sequence ID" value="NZ_WTUW01000002.1"/>
</dbReference>
<dbReference type="InterPro" id="IPR000620">
    <property type="entry name" value="EamA_dom"/>
</dbReference>
<feature type="domain" description="EamA" evidence="7">
    <location>
        <begin position="162"/>
        <end position="296"/>
    </location>
</feature>
<feature type="transmembrane region" description="Helical" evidence="6">
    <location>
        <begin position="131"/>
        <end position="148"/>
    </location>
</feature>
<name>A0A6L8WA86_9PROT</name>
<feature type="transmembrane region" description="Helical" evidence="6">
    <location>
        <begin position="226"/>
        <end position="246"/>
    </location>
</feature>
<evidence type="ECO:0000259" key="7">
    <source>
        <dbReference type="Pfam" id="PF00892"/>
    </source>
</evidence>
<feature type="transmembrane region" description="Helical" evidence="6">
    <location>
        <begin position="44"/>
        <end position="64"/>
    </location>
</feature>
<comment type="caution">
    <text evidence="8">The sequence shown here is derived from an EMBL/GenBank/DDBJ whole genome shotgun (WGS) entry which is preliminary data.</text>
</comment>